<feature type="transmembrane region" description="Helical" evidence="1">
    <location>
        <begin position="49"/>
        <end position="72"/>
    </location>
</feature>
<name>A0A0A6UQ10_ACTUT</name>
<keyword evidence="1" id="KW-0812">Transmembrane</keyword>
<dbReference type="AlphaFoldDB" id="A0A0A6UQ10"/>
<feature type="transmembrane region" description="Helical" evidence="1">
    <location>
        <begin position="84"/>
        <end position="113"/>
    </location>
</feature>
<keyword evidence="3" id="KW-1185">Reference proteome</keyword>
<reference evidence="2 3" key="1">
    <citation type="submission" date="2014-10" db="EMBL/GenBank/DDBJ databases">
        <title>Draft genome sequence of Actinoplanes utahensis NRRL 12052.</title>
        <authorList>
            <person name="Velasco-Bucheli B."/>
            <person name="del Cerro C."/>
            <person name="Hormigo D."/>
            <person name="Garcia J.L."/>
            <person name="Acebal C."/>
            <person name="Arroyo M."/>
            <person name="de la Mata I."/>
        </authorList>
    </citation>
    <scope>NUCLEOTIDE SEQUENCE [LARGE SCALE GENOMIC DNA]</scope>
    <source>
        <strain evidence="2 3">NRRL 12052</strain>
    </source>
</reference>
<proteinExistence type="predicted"/>
<dbReference type="Proteomes" id="UP000054537">
    <property type="component" value="Unassembled WGS sequence"/>
</dbReference>
<comment type="caution">
    <text evidence="2">The sequence shown here is derived from an EMBL/GenBank/DDBJ whole genome shotgun (WGS) entry which is preliminary data.</text>
</comment>
<dbReference type="STRING" id="1869.MB27_06220"/>
<evidence type="ECO:0000313" key="2">
    <source>
        <dbReference type="EMBL" id="KHD78220.1"/>
    </source>
</evidence>
<evidence type="ECO:0000313" key="3">
    <source>
        <dbReference type="Proteomes" id="UP000054537"/>
    </source>
</evidence>
<feature type="transmembrane region" description="Helical" evidence="1">
    <location>
        <begin position="20"/>
        <end position="43"/>
    </location>
</feature>
<dbReference type="eggNOG" id="ENOG5033YG2">
    <property type="taxonomic scope" value="Bacteria"/>
</dbReference>
<accession>A0A0A6UQ10</accession>
<keyword evidence="1" id="KW-0472">Membrane</keyword>
<sequence length="154" mass="16358">MPPIDAEIALAEMRARREQVVETSLTPAWYWPAIGVLMVLFVASVESRIGWVIAIGSILYALGLSAVIIAVVRKARVQVRQDLMGVRGALAIAAFALALVAVGLALGFTLAALSVPFPATLACLPVAAGLVIGGRYLMSYLRRLMLSRPLASSR</sequence>
<evidence type="ECO:0008006" key="4">
    <source>
        <dbReference type="Google" id="ProtNLM"/>
    </source>
</evidence>
<feature type="transmembrane region" description="Helical" evidence="1">
    <location>
        <begin position="119"/>
        <end position="138"/>
    </location>
</feature>
<evidence type="ECO:0000256" key="1">
    <source>
        <dbReference type="SAM" id="Phobius"/>
    </source>
</evidence>
<dbReference type="EMBL" id="JRTT01000006">
    <property type="protein sequence ID" value="KHD78220.1"/>
    <property type="molecule type" value="Genomic_DNA"/>
</dbReference>
<keyword evidence="1" id="KW-1133">Transmembrane helix</keyword>
<organism evidence="2 3">
    <name type="scientific">Actinoplanes utahensis</name>
    <dbReference type="NCBI Taxonomy" id="1869"/>
    <lineage>
        <taxon>Bacteria</taxon>
        <taxon>Bacillati</taxon>
        <taxon>Actinomycetota</taxon>
        <taxon>Actinomycetes</taxon>
        <taxon>Micromonosporales</taxon>
        <taxon>Micromonosporaceae</taxon>
        <taxon>Actinoplanes</taxon>
    </lineage>
</organism>
<gene>
    <name evidence="2" type="ORF">MB27_06220</name>
</gene>
<protein>
    <recommendedName>
        <fullName evidence="4">Transmembrane protein</fullName>
    </recommendedName>
</protein>